<dbReference type="EMBL" id="JAJHUN010000001">
    <property type="protein sequence ID" value="KAJ4164635.1"/>
    <property type="molecule type" value="Genomic_DNA"/>
</dbReference>
<organism evidence="1 2">
    <name type="scientific">Akanthomyces muscarius</name>
    <name type="common">Entomopathogenic fungus</name>
    <name type="synonym">Lecanicillium muscarium</name>
    <dbReference type="NCBI Taxonomy" id="2231603"/>
    <lineage>
        <taxon>Eukaryota</taxon>
        <taxon>Fungi</taxon>
        <taxon>Dikarya</taxon>
        <taxon>Ascomycota</taxon>
        <taxon>Pezizomycotina</taxon>
        <taxon>Sordariomycetes</taxon>
        <taxon>Hypocreomycetidae</taxon>
        <taxon>Hypocreales</taxon>
        <taxon>Cordycipitaceae</taxon>
        <taxon>Akanthomyces</taxon>
    </lineage>
</organism>
<dbReference type="AlphaFoldDB" id="A0A9W8USP4"/>
<proteinExistence type="predicted"/>
<dbReference type="Proteomes" id="UP001144673">
    <property type="component" value="Chromosome 1"/>
</dbReference>
<dbReference type="GeneID" id="80893457"/>
<reference evidence="1" key="1">
    <citation type="journal article" date="2023" name="Access Microbiol">
        <title>De-novo genome assembly for Akanthomyces muscarius, a biocontrol agent of insect agricultural pests.</title>
        <authorList>
            <person name="Erdos Z."/>
            <person name="Studholme D.J."/>
            <person name="Raymond B."/>
            <person name="Sharma M."/>
        </authorList>
    </citation>
    <scope>NUCLEOTIDE SEQUENCE</scope>
    <source>
        <strain evidence="1">Ve6</strain>
    </source>
</reference>
<comment type="caution">
    <text evidence="1">The sequence shown here is derived from an EMBL/GenBank/DDBJ whole genome shotgun (WGS) entry which is preliminary data.</text>
</comment>
<keyword evidence="2" id="KW-1185">Reference proteome</keyword>
<protein>
    <submittedName>
        <fullName evidence="1">Uncharacterized protein</fullName>
    </submittedName>
</protein>
<evidence type="ECO:0000313" key="2">
    <source>
        <dbReference type="Proteomes" id="UP001144673"/>
    </source>
</evidence>
<dbReference type="KEGG" id="amus:LMH87_006298"/>
<accession>A0A9W8USP4</accession>
<sequence>MRDRRRDGTARILGSRARGALNVNHQKYGLVPGYLYTETHPWSQTPVTLFYQTNVQAVVVLAFELCPSPAAATATGVEPSPSQA</sequence>
<evidence type="ECO:0000313" key="1">
    <source>
        <dbReference type="EMBL" id="KAJ4164635.1"/>
    </source>
</evidence>
<dbReference type="RefSeq" id="XP_056059550.1">
    <property type="nucleotide sequence ID" value="XM_056204165.1"/>
</dbReference>
<gene>
    <name evidence="1" type="ORF">LMH87_006298</name>
</gene>
<name>A0A9W8USP4_AKAMU</name>